<evidence type="ECO:0000313" key="1">
    <source>
        <dbReference type="EnsemblMetazoa" id="GPPI032846-PA"/>
    </source>
</evidence>
<sequence>MHDAILEFASLTCGKVFFTGCVKNSLLSTSFSKGAIIFVDNVTLRLGKACSAAGINMHSLHVSRLMFIRIFKKNQTNSKDLIMSLCAAAIELKLNPSHLKKDYLKDLLTFVLLVVQLKVGPKHPIGEVLRDRREESAFTCSLSLRSLHDVSFDVLAASCFGGQLSALFSDISATTFSLSSIFSSQEAASVFMLTNFGKQFSFISEESLDPLIKSSNGEILCAEEMSSILDSFNSNMT</sequence>
<dbReference type="Proteomes" id="UP000092460">
    <property type="component" value="Unassembled WGS sequence"/>
</dbReference>
<organism evidence="1 2">
    <name type="scientific">Glossina palpalis gambiensis</name>
    <dbReference type="NCBI Taxonomy" id="67801"/>
    <lineage>
        <taxon>Eukaryota</taxon>
        <taxon>Metazoa</taxon>
        <taxon>Ecdysozoa</taxon>
        <taxon>Arthropoda</taxon>
        <taxon>Hexapoda</taxon>
        <taxon>Insecta</taxon>
        <taxon>Pterygota</taxon>
        <taxon>Neoptera</taxon>
        <taxon>Endopterygota</taxon>
        <taxon>Diptera</taxon>
        <taxon>Brachycera</taxon>
        <taxon>Muscomorpha</taxon>
        <taxon>Hippoboscoidea</taxon>
        <taxon>Glossinidae</taxon>
        <taxon>Glossina</taxon>
    </lineage>
</organism>
<proteinExistence type="predicted"/>
<protein>
    <submittedName>
        <fullName evidence="1">Uncharacterized protein</fullName>
    </submittedName>
</protein>
<name>A0A1B0BK96_9MUSC</name>
<dbReference type="VEuPathDB" id="VectorBase:GPPI032846"/>
<dbReference type="EMBL" id="JXJN01015848">
    <property type="status" value="NOT_ANNOTATED_CDS"/>
    <property type="molecule type" value="Genomic_DNA"/>
</dbReference>
<keyword evidence="2" id="KW-1185">Reference proteome</keyword>
<evidence type="ECO:0000313" key="2">
    <source>
        <dbReference type="Proteomes" id="UP000092460"/>
    </source>
</evidence>
<dbReference type="EnsemblMetazoa" id="GPPI032846-RA">
    <property type="protein sequence ID" value="GPPI032846-PA"/>
    <property type="gene ID" value="GPPI032846"/>
</dbReference>
<reference evidence="2" key="1">
    <citation type="submission" date="2015-01" db="EMBL/GenBank/DDBJ databases">
        <authorList>
            <person name="Aksoy S."/>
            <person name="Warren W."/>
            <person name="Wilson R.K."/>
        </authorList>
    </citation>
    <scope>NUCLEOTIDE SEQUENCE [LARGE SCALE GENOMIC DNA]</scope>
    <source>
        <strain evidence="2">IAEA</strain>
    </source>
</reference>
<reference evidence="1" key="2">
    <citation type="submission" date="2020-05" db="UniProtKB">
        <authorList>
            <consortium name="EnsemblMetazoa"/>
        </authorList>
    </citation>
    <scope>IDENTIFICATION</scope>
    <source>
        <strain evidence="1">IAEA</strain>
    </source>
</reference>
<dbReference type="AlphaFoldDB" id="A0A1B0BK96"/>
<accession>A0A1B0BK96</accession>